<name>A0A1V9Y3Y8_9ACAR</name>
<dbReference type="GO" id="GO:0015280">
    <property type="term" value="F:ligand-gated sodium channel activity"/>
    <property type="evidence" value="ECO:0007669"/>
    <property type="project" value="TreeGrafter"/>
</dbReference>
<dbReference type="PRINTS" id="PR01078">
    <property type="entry name" value="AMINACHANNEL"/>
</dbReference>
<organism evidence="14 15">
    <name type="scientific">Tropilaelaps mercedesae</name>
    <dbReference type="NCBI Taxonomy" id="418985"/>
    <lineage>
        <taxon>Eukaryota</taxon>
        <taxon>Metazoa</taxon>
        <taxon>Ecdysozoa</taxon>
        <taxon>Arthropoda</taxon>
        <taxon>Chelicerata</taxon>
        <taxon>Arachnida</taxon>
        <taxon>Acari</taxon>
        <taxon>Parasitiformes</taxon>
        <taxon>Mesostigmata</taxon>
        <taxon>Gamasina</taxon>
        <taxon>Dermanyssoidea</taxon>
        <taxon>Laelapidae</taxon>
        <taxon>Tropilaelaps</taxon>
    </lineage>
</organism>
<evidence type="ECO:0000313" key="15">
    <source>
        <dbReference type="Proteomes" id="UP000192247"/>
    </source>
</evidence>
<keyword evidence="4 12" id="KW-0894">Sodium channel</keyword>
<comment type="caution">
    <text evidence="14">The sequence shown here is derived from an EMBL/GenBank/DDBJ whole genome shotgun (WGS) entry which is preliminary data.</text>
</comment>
<dbReference type="STRING" id="418985.A0A1V9Y3Y8"/>
<accession>A0A1V9Y3Y8</accession>
<evidence type="ECO:0000256" key="10">
    <source>
        <dbReference type="ARBA" id="ARBA00023201"/>
    </source>
</evidence>
<feature type="transmembrane region" description="Helical" evidence="13">
    <location>
        <begin position="455"/>
        <end position="475"/>
    </location>
</feature>
<reference evidence="14 15" key="1">
    <citation type="journal article" date="2017" name="Gigascience">
        <title>Draft genome of the honey bee ectoparasitic mite, Tropilaelaps mercedesae, is shaped by the parasitic life history.</title>
        <authorList>
            <person name="Dong X."/>
            <person name="Armstrong S.D."/>
            <person name="Xia D."/>
            <person name="Makepeace B.L."/>
            <person name="Darby A.C."/>
            <person name="Kadowaki T."/>
        </authorList>
    </citation>
    <scope>NUCLEOTIDE SEQUENCE [LARGE SCALE GENOMIC DNA]</scope>
    <source>
        <strain evidence="14">Wuxi-XJTLU</strain>
    </source>
</reference>
<keyword evidence="15" id="KW-1185">Reference proteome</keyword>
<dbReference type="PANTHER" id="PTHR11690:SF248">
    <property type="entry name" value="PICKPOCKET 17, ISOFORM A"/>
    <property type="match status" value="1"/>
</dbReference>
<dbReference type="EMBL" id="MNPL01000005">
    <property type="protein sequence ID" value="OQR80431.1"/>
    <property type="molecule type" value="Genomic_DNA"/>
</dbReference>
<evidence type="ECO:0000256" key="12">
    <source>
        <dbReference type="RuleBase" id="RU000679"/>
    </source>
</evidence>
<dbReference type="PANTHER" id="PTHR11690">
    <property type="entry name" value="AMILORIDE-SENSITIVE SODIUM CHANNEL-RELATED"/>
    <property type="match status" value="1"/>
</dbReference>
<evidence type="ECO:0000256" key="7">
    <source>
        <dbReference type="ARBA" id="ARBA00023053"/>
    </source>
</evidence>
<evidence type="ECO:0000256" key="8">
    <source>
        <dbReference type="ARBA" id="ARBA00023065"/>
    </source>
</evidence>
<protein>
    <submittedName>
        <fullName evidence="14">Uncharacterized protein</fullName>
    </submittedName>
</protein>
<evidence type="ECO:0000256" key="3">
    <source>
        <dbReference type="ARBA" id="ARBA00022448"/>
    </source>
</evidence>
<evidence type="ECO:0000256" key="13">
    <source>
        <dbReference type="SAM" id="Phobius"/>
    </source>
</evidence>
<evidence type="ECO:0000256" key="6">
    <source>
        <dbReference type="ARBA" id="ARBA00022989"/>
    </source>
</evidence>
<keyword evidence="9 13" id="KW-0472">Membrane</keyword>
<evidence type="ECO:0000256" key="4">
    <source>
        <dbReference type="ARBA" id="ARBA00022461"/>
    </source>
</evidence>
<gene>
    <name evidence="14" type="ORF">BIW11_05055</name>
</gene>
<evidence type="ECO:0000313" key="14">
    <source>
        <dbReference type="EMBL" id="OQR80431.1"/>
    </source>
</evidence>
<dbReference type="Gene3D" id="1.10.287.770">
    <property type="entry name" value="YojJ-like"/>
    <property type="match status" value="1"/>
</dbReference>
<evidence type="ECO:0000256" key="1">
    <source>
        <dbReference type="ARBA" id="ARBA00004141"/>
    </source>
</evidence>
<dbReference type="InterPro" id="IPR001873">
    <property type="entry name" value="ENaC"/>
</dbReference>
<dbReference type="OrthoDB" id="6422108at2759"/>
<keyword evidence="5 12" id="KW-0812">Transmembrane</keyword>
<proteinExistence type="inferred from homology"/>
<comment type="subcellular location">
    <subcellularLocation>
        <location evidence="1">Membrane</location>
        <topology evidence="1">Multi-pass membrane protein</topology>
    </subcellularLocation>
</comment>
<evidence type="ECO:0000256" key="2">
    <source>
        <dbReference type="ARBA" id="ARBA00007193"/>
    </source>
</evidence>
<evidence type="ECO:0000256" key="5">
    <source>
        <dbReference type="ARBA" id="ARBA00022692"/>
    </source>
</evidence>
<keyword evidence="10 12" id="KW-0739">Sodium transport</keyword>
<keyword evidence="6 13" id="KW-1133">Transmembrane helix</keyword>
<keyword evidence="8 12" id="KW-0406">Ion transport</keyword>
<dbReference type="Pfam" id="PF00858">
    <property type="entry name" value="ASC"/>
    <property type="match status" value="1"/>
</dbReference>
<dbReference type="AlphaFoldDB" id="A0A1V9Y3Y8"/>
<evidence type="ECO:0000256" key="11">
    <source>
        <dbReference type="ARBA" id="ARBA00023303"/>
    </source>
</evidence>
<evidence type="ECO:0000256" key="9">
    <source>
        <dbReference type="ARBA" id="ARBA00023136"/>
    </source>
</evidence>
<comment type="similarity">
    <text evidence="2 12">Belongs to the amiloride-sensitive sodium channel (TC 1.A.6) family.</text>
</comment>
<keyword evidence="11 12" id="KW-0407">Ion channel</keyword>
<feature type="transmembrane region" description="Helical" evidence="13">
    <location>
        <begin position="45"/>
        <end position="67"/>
    </location>
</feature>
<sequence length="486" mass="54734">MSLIVSLAKRFLPRNNLSQLRQLITNTDGGLDRIMLIESRQKLRLRLWVTFYTFLTAVMVYLCVLSMQTYARYPVTTSIIVRNESFIRLPRIAICNINPFKRRELCSSPYEKLCEPGIDFVTVFGNLTATSIRDDSDTNSSATNSISSNNKNTTNSFVNHLSQAYYNLHDIVLSCNILGEPCAADLKDFFSNMTISIARYGRCFCMFCEKSNIHDTRRIVRIADAPERGLVLLLDARTETYLPHTRASGFSLLFYAGSEGKGMPELNRHSVHAVNGHTNYMSLSAGRQKFLPAPYPAGCGRTWPASYFKQVLNMSSRAYSNLDCMNICINQQVIRKCGCEGSDDYFTLTNIDTICADSTLTVSCRNHRLANPGKLRRNCHCPLECTKSEFEIRISRAAFQAFSRIPTDRHRFGNITKVVVYYSAVEAMESFEAPAFGLTEALAAVGGNMNTFTGLSFLVFFEFADVIAAWFNFIVKRNRNVDPATS</sequence>
<dbReference type="Gene3D" id="2.60.470.10">
    <property type="entry name" value="Acid-sensing ion channels like domains"/>
    <property type="match status" value="1"/>
</dbReference>
<dbReference type="GO" id="GO:0005886">
    <property type="term" value="C:plasma membrane"/>
    <property type="evidence" value="ECO:0007669"/>
    <property type="project" value="TreeGrafter"/>
</dbReference>
<keyword evidence="7" id="KW-0915">Sodium</keyword>
<keyword evidence="3 12" id="KW-0813">Transport</keyword>
<dbReference type="InParanoid" id="A0A1V9Y3Y8"/>
<dbReference type="Proteomes" id="UP000192247">
    <property type="component" value="Unassembled WGS sequence"/>
</dbReference>